<dbReference type="EMBL" id="MLYO01000083">
    <property type="protein sequence ID" value="OIJ91615.1"/>
    <property type="molecule type" value="Genomic_DNA"/>
</dbReference>
<dbReference type="OrthoDB" id="7057004at2"/>
<protein>
    <recommendedName>
        <fullName evidence="4">DUF1275 family protein</fullName>
    </recommendedName>
</protein>
<dbReference type="AlphaFoldDB" id="A0A1S2PDY6"/>
<dbReference type="PANTHER" id="PTHR37314:SF4">
    <property type="entry name" value="UPF0700 TRANSMEMBRANE PROTEIN YOAK"/>
    <property type="match status" value="1"/>
</dbReference>
<feature type="transmembrane region" description="Helical" evidence="1">
    <location>
        <begin position="66"/>
        <end position="83"/>
    </location>
</feature>
<feature type="transmembrane region" description="Helical" evidence="1">
    <location>
        <begin position="95"/>
        <end position="114"/>
    </location>
</feature>
<feature type="transmembrane region" description="Helical" evidence="1">
    <location>
        <begin position="120"/>
        <end position="137"/>
    </location>
</feature>
<evidence type="ECO:0008006" key="4">
    <source>
        <dbReference type="Google" id="ProtNLM"/>
    </source>
</evidence>
<feature type="transmembrane region" description="Helical" evidence="1">
    <location>
        <begin position="176"/>
        <end position="196"/>
    </location>
</feature>
<dbReference type="PANTHER" id="PTHR37314">
    <property type="entry name" value="SLR0142 PROTEIN"/>
    <property type="match status" value="1"/>
</dbReference>
<gene>
    <name evidence="2" type="ORF">BIV23_39675</name>
</gene>
<comment type="caution">
    <text evidence="2">The sequence shown here is derived from an EMBL/GenBank/DDBJ whole genome shotgun (WGS) entry which is preliminary data.</text>
</comment>
<name>A0A1S2PDY6_9ACTN</name>
<dbReference type="Pfam" id="PF06912">
    <property type="entry name" value="DUF1275"/>
    <property type="match status" value="1"/>
</dbReference>
<keyword evidence="1" id="KW-0812">Transmembrane</keyword>
<sequence length="237" mass="24957">MPEHRSPRLPTAHSVRLGVLLALVGGGLDAYTFVGRGGVFANAQTGNVVLLGVAAAGRQWAEAVRHVPPIIAFVLGVLVAESLRRPRVAAWVRWPARAALVLEILVLFCVGLLPSGTADTAATVLVAFTASLQVATFRKLVDTAYSTAMTTGNLRTATQSAYRAVIERDRDAARRAARFSAVIGGFLAGACAGGLLTRWQGVHSVWALAGILALGLALFVHDERAAARVRQTTEANT</sequence>
<keyword evidence="1" id="KW-0472">Membrane</keyword>
<dbReference type="InterPro" id="IPR010699">
    <property type="entry name" value="DUF1275"/>
</dbReference>
<evidence type="ECO:0000313" key="3">
    <source>
        <dbReference type="Proteomes" id="UP000179642"/>
    </source>
</evidence>
<organism evidence="2 3">
    <name type="scientific">Streptomyces monashensis</name>
    <dbReference type="NCBI Taxonomy" id="1678012"/>
    <lineage>
        <taxon>Bacteria</taxon>
        <taxon>Bacillati</taxon>
        <taxon>Actinomycetota</taxon>
        <taxon>Actinomycetes</taxon>
        <taxon>Kitasatosporales</taxon>
        <taxon>Streptomycetaceae</taxon>
        <taxon>Streptomyces</taxon>
    </lineage>
</organism>
<keyword evidence="1" id="KW-1133">Transmembrane helix</keyword>
<feature type="transmembrane region" description="Helical" evidence="1">
    <location>
        <begin position="202"/>
        <end position="220"/>
    </location>
</feature>
<evidence type="ECO:0000313" key="2">
    <source>
        <dbReference type="EMBL" id="OIJ91615.1"/>
    </source>
</evidence>
<keyword evidence="3" id="KW-1185">Reference proteome</keyword>
<dbReference type="Proteomes" id="UP000179642">
    <property type="component" value="Unassembled WGS sequence"/>
</dbReference>
<proteinExistence type="predicted"/>
<reference evidence="2 3" key="1">
    <citation type="submission" date="2016-10" db="EMBL/GenBank/DDBJ databases">
        <title>Genome sequence of Streptomyces sp. MUSC 1.</title>
        <authorList>
            <person name="Lee L.-H."/>
            <person name="Ser H.-L."/>
            <person name="Law J.W.-F."/>
        </authorList>
    </citation>
    <scope>NUCLEOTIDE SEQUENCE [LARGE SCALE GENOMIC DNA]</scope>
    <source>
        <strain evidence="2 3">MUSC 1</strain>
    </source>
</reference>
<evidence type="ECO:0000256" key="1">
    <source>
        <dbReference type="SAM" id="Phobius"/>
    </source>
</evidence>
<accession>A0A1S2PDY6</accession>